<proteinExistence type="predicted"/>
<protein>
    <submittedName>
        <fullName evidence="1">Uncharacterized protein</fullName>
    </submittedName>
</protein>
<dbReference type="EMBL" id="CADCTR010001887">
    <property type="protein sequence ID" value="CAA9317751.1"/>
    <property type="molecule type" value="Genomic_DNA"/>
</dbReference>
<gene>
    <name evidence="1" type="ORF">AVDCRST_MAG93-5592</name>
</gene>
<organism evidence="1">
    <name type="scientific">uncultured Chloroflexia bacterium</name>
    <dbReference type="NCBI Taxonomy" id="1672391"/>
    <lineage>
        <taxon>Bacteria</taxon>
        <taxon>Bacillati</taxon>
        <taxon>Chloroflexota</taxon>
        <taxon>Chloroflexia</taxon>
        <taxon>environmental samples</taxon>
    </lineage>
</organism>
<evidence type="ECO:0000313" key="1">
    <source>
        <dbReference type="EMBL" id="CAA9317751.1"/>
    </source>
</evidence>
<dbReference type="AlphaFoldDB" id="A0A6J4KXM5"/>
<reference evidence="1" key="1">
    <citation type="submission" date="2020-02" db="EMBL/GenBank/DDBJ databases">
        <authorList>
            <person name="Meier V. D."/>
        </authorList>
    </citation>
    <scope>NUCLEOTIDE SEQUENCE</scope>
    <source>
        <strain evidence="1">AVDCRST_MAG93</strain>
    </source>
</reference>
<accession>A0A6J4KXM5</accession>
<sequence length="48" mass="5232">MRRRGEQTIAVDCPIASLVGSIWIAALGRSSDQASQCFRHDPSQYVGP</sequence>
<name>A0A6J4KXM5_9CHLR</name>